<feature type="signal peptide" evidence="1">
    <location>
        <begin position="1"/>
        <end position="20"/>
    </location>
</feature>
<feature type="domain" description="F5/8 type C" evidence="2">
    <location>
        <begin position="532"/>
        <end position="690"/>
    </location>
</feature>
<evidence type="ECO:0000313" key="4">
    <source>
        <dbReference type="Proteomes" id="UP001305779"/>
    </source>
</evidence>
<organism evidence="3 4">
    <name type="scientific">Zasmidium cellare</name>
    <name type="common">Wine cellar mold</name>
    <name type="synonym">Racodium cellare</name>
    <dbReference type="NCBI Taxonomy" id="395010"/>
    <lineage>
        <taxon>Eukaryota</taxon>
        <taxon>Fungi</taxon>
        <taxon>Dikarya</taxon>
        <taxon>Ascomycota</taxon>
        <taxon>Pezizomycotina</taxon>
        <taxon>Dothideomycetes</taxon>
        <taxon>Dothideomycetidae</taxon>
        <taxon>Mycosphaerellales</taxon>
        <taxon>Mycosphaerellaceae</taxon>
        <taxon>Zasmidium</taxon>
    </lineage>
</organism>
<dbReference type="SUPFAM" id="SSF50370">
    <property type="entry name" value="Ricin B-like lectins"/>
    <property type="match status" value="1"/>
</dbReference>
<dbReference type="Gene3D" id="2.60.120.260">
    <property type="entry name" value="Galactose-binding domain-like"/>
    <property type="match status" value="1"/>
</dbReference>
<dbReference type="InterPro" id="IPR008979">
    <property type="entry name" value="Galactose-bd-like_sf"/>
</dbReference>
<dbReference type="Gene3D" id="2.80.10.50">
    <property type="match status" value="1"/>
</dbReference>
<evidence type="ECO:0000256" key="1">
    <source>
        <dbReference type="SAM" id="SignalP"/>
    </source>
</evidence>
<dbReference type="EMBL" id="JAXOVC010000008">
    <property type="protein sequence ID" value="KAK4497993.1"/>
    <property type="molecule type" value="Genomic_DNA"/>
</dbReference>
<dbReference type="PROSITE" id="PS50022">
    <property type="entry name" value="FA58C_3"/>
    <property type="match status" value="1"/>
</dbReference>
<reference evidence="3 4" key="1">
    <citation type="journal article" date="2023" name="G3 (Bethesda)">
        <title>A chromosome-level genome assembly of Zasmidium syzygii isolated from banana leaves.</title>
        <authorList>
            <person name="van Westerhoven A.C."/>
            <person name="Mehrabi R."/>
            <person name="Talebi R."/>
            <person name="Steentjes M.B.F."/>
            <person name="Corcolon B."/>
            <person name="Chong P.A."/>
            <person name="Kema G.H.J."/>
            <person name="Seidl M.F."/>
        </authorList>
    </citation>
    <scope>NUCLEOTIDE SEQUENCE [LARGE SCALE GENOMIC DNA]</scope>
    <source>
        <strain evidence="3 4">P124</strain>
    </source>
</reference>
<proteinExistence type="predicted"/>
<keyword evidence="1" id="KW-0732">Signal</keyword>
<dbReference type="Proteomes" id="UP001305779">
    <property type="component" value="Unassembled WGS sequence"/>
</dbReference>
<dbReference type="Pfam" id="PF00754">
    <property type="entry name" value="F5_F8_type_C"/>
    <property type="match status" value="1"/>
</dbReference>
<comment type="caution">
    <text evidence="3">The sequence shown here is derived from an EMBL/GenBank/DDBJ whole genome shotgun (WGS) entry which is preliminary data.</text>
</comment>
<dbReference type="InterPro" id="IPR005194">
    <property type="entry name" value="Glyco_hydro_65_C"/>
</dbReference>
<name>A0ABR0E9P3_ZASCE</name>
<evidence type="ECO:0000259" key="2">
    <source>
        <dbReference type="PROSITE" id="PS50022"/>
    </source>
</evidence>
<accession>A0ABR0E9P3</accession>
<gene>
    <name evidence="3" type="ORF">PRZ48_010649</name>
</gene>
<protein>
    <recommendedName>
        <fullName evidence="2">F5/8 type C domain-containing protein</fullName>
    </recommendedName>
</protein>
<dbReference type="InterPro" id="IPR000772">
    <property type="entry name" value="Ricin_B_lectin"/>
</dbReference>
<feature type="chain" id="PRO_5047127685" description="F5/8 type C domain-containing protein" evidence="1">
    <location>
        <begin position="21"/>
        <end position="830"/>
    </location>
</feature>
<dbReference type="PROSITE" id="PS50231">
    <property type="entry name" value="RICIN_B_LECTIN"/>
    <property type="match status" value="1"/>
</dbReference>
<dbReference type="SUPFAM" id="SSF48208">
    <property type="entry name" value="Six-hairpin glycosidases"/>
    <property type="match status" value="1"/>
</dbReference>
<keyword evidence="4" id="KW-1185">Reference proteome</keyword>
<dbReference type="InterPro" id="IPR054491">
    <property type="entry name" value="MGH1-like_GH"/>
</dbReference>
<dbReference type="InterPro" id="IPR035992">
    <property type="entry name" value="Ricin_B-like_lectins"/>
</dbReference>
<dbReference type="InterPro" id="IPR012341">
    <property type="entry name" value="6hp_glycosidase-like_sf"/>
</dbReference>
<dbReference type="CDD" id="cd00161">
    <property type="entry name" value="beta-trefoil_Ricin-like"/>
    <property type="match status" value="1"/>
</dbReference>
<dbReference type="Pfam" id="PF03633">
    <property type="entry name" value="Glyco_hydro_65C"/>
    <property type="match status" value="1"/>
</dbReference>
<dbReference type="Pfam" id="PF14200">
    <property type="entry name" value="RicinB_lectin_2"/>
    <property type="match status" value="2"/>
</dbReference>
<dbReference type="InterPro" id="IPR008928">
    <property type="entry name" value="6-hairpin_glycosidase_sf"/>
</dbReference>
<evidence type="ECO:0000313" key="3">
    <source>
        <dbReference type="EMBL" id="KAK4497993.1"/>
    </source>
</evidence>
<sequence length="830" mass="92825">MRSFRLATAASAAMFHMGMAAGSGTNFLNYNQLLTGLEDPAWFEQNVPILDIPNSQIQQVYYYRWGTYREHFFYTGSQFGYLSTEFLLAAGISYAAPYGGIVAAAGHHINEGRWLRDQKPGKDLVNFWLGAPGQASKPVNDNVNPDTSTWATEYAFWAASSVWRQYLATGDRDFAVGHLDNLVKEYRQYDNHFNQTLGLYWQAPVWDATEYTAATYSTSNGDDNAAYHGGYGYRPTLNSYQYGDAQAIAAIATLAGNTSLATEYTNRASALQSNLIKHCWDTKAQFFKHLPRDNNPGLTLVTMREIMGFIPWQFNMALPNKYSVGFAQLLDPRGFSSSYGPTSTEQRSSWFFYDATEGCCRWDGPSWPFATAQTLTAVENLLNDYPSQKYISAADYFTLLLRYASTQFRNGKPYIAEAYWHNISSWIYDSYDHSEDYNHSTFVDNIIAGLIGLRGQNNDTLVVNPLTPTSWNHWGLENAAYHGHLITVLWDSDGTHYRKGKGLQVWVDGAAAGSRDTLGPLTVNVGSSVKQTISPNINIAANPLQFTMGPQPNASFQSTNAEQSVWKAIDGNVWRVGIPENSSWTTSGSSNARDSFTLDLRRPQSINNIHLYFYDNGTNVRIPTSYDLQYLSRNNRWTTIPSQRRNGRLANNAQITITFPQLTTQKVRITAPNRSKTVGWGLSEFQIWTAPIYQITNKNSNKVMAVANSTTSIVQEPASNTTRWQFILAGGAWSQIQHLSTKKYLGVTDGSTANSTQLAIFDQDASRQDLLWRVEDRGQGYFFIRNKKSGLVAGVQGESGDDGAMVVQFADTDTPDHYWSLLVDVPRPSS</sequence>
<dbReference type="InterPro" id="IPR000421">
    <property type="entry name" value="FA58C"/>
</dbReference>
<dbReference type="Gene3D" id="1.50.10.10">
    <property type="match status" value="1"/>
</dbReference>
<dbReference type="SUPFAM" id="SSF49785">
    <property type="entry name" value="Galactose-binding domain-like"/>
    <property type="match status" value="1"/>
</dbReference>
<dbReference type="Pfam" id="PF22422">
    <property type="entry name" value="MGH1-like_GH"/>
    <property type="match status" value="1"/>
</dbReference>